<evidence type="ECO:0000313" key="2">
    <source>
        <dbReference type="EMBL" id="QFG08829.1"/>
    </source>
</evidence>
<dbReference type="Proteomes" id="UP000325617">
    <property type="component" value="Genome"/>
</dbReference>
<feature type="region of interest" description="Disordered" evidence="1">
    <location>
        <begin position="19"/>
        <end position="38"/>
    </location>
</feature>
<organism evidence="2 3">
    <name type="scientific">Mycobacterium phage Naji</name>
    <dbReference type="NCBI Taxonomy" id="2599872"/>
    <lineage>
        <taxon>Viruses</taxon>
        <taxon>Duplodnaviria</taxon>
        <taxon>Heunggongvirae</taxon>
        <taxon>Uroviricota</taxon>
        <taxon>Caudoviricetes</taxon>
        <taxon>Fromanvirus</taxon>
        <taxon>Mycobacterium phage D29</taxon>
    </lineage>
</organism>
<accession>A0A5J6TGE9</accession>
<proteinExistence type="predicted"/>
<evidence type="ECO:0000256" key="1">
    <source>
        <dbReference type="SAM" id="MobiDB-lite"/>
    </source>
</evidence>
<sequence>MSFNNVIPGWMLREMLEREKEEDAVHTEAEPVHPRERG</sequence>
<protein>
    <submittedName>
        <fullName evidence="2">Uncharacterized protein</fullName>
    </submittedName>
</protein>
<name>A0A5J6TGE9_BPMD2</name>
<gene>
    <name evidence="2" type="primary">71</name>
    <name evidence="2" type="ORF">SEA_NAJI_71</name>
</gene>
<dbReference type="EMBL" id="MN234169">
    <property type="protein sequence ID" value="QFG08829.1"/>
    <property type="molecule type" value="Genomic_DNA"/>
</dbReference>
<evidence type="ECO:0000313" key="3">
    <source>
        <dbReference type="Proteomes" id="UP000325617"/>
    </source>
</evidence>
<reference evidence="2 3" key="1">
    <citation type="submission" date="2019-07" db="EMBL/GenBank/DDBJ databases">
        <authorList>
            <person name="Huang-Queiroz A."/>
            <person name="Cameron N."/>
            <person name="Achayaraj G."/>
            <person name="Adepoju O.W."/>
            <person name="Ahsan E."/>
            <person name="Andoh P.A."/>
            <person name="Avalos H.F."/>
            <person name="Challa S."/>
            <person name="Douglas K.C."/>
            <person name="Foster M.P."/>
            <person name="Guardado-Cruz I.V."/>
            <person name="Harris N.A."/>
            <person name="Hess T.M."/>
            <person name="Hughes J.R."/>
            <person name="James T.J."/>
            <person name="Jimenez S.V."/>
            <person name="Munjwani D.P."/>
            <person name="Nafziger E.H."/>
            <person name="Olowe B.N."/>
            <person name="Owusu H.S."/>
            <person name="Pai V.S."/>
            <person name="Paudel S."/>
            <person name="Sanchez-Lopez J.S."/>
            <person name="Smith R.Q."/>
            <person name="Sossah S.M."/>
            <person name="Vo A.T."/>
            <person name="Bonilla Y.A."/>
            <person name="Do E.N."/>
            <person name="Liu A."/>
            <person name="Okonkwo C."/>
            <person name="Forsyth M.H."/>
            <person name="Saha M.S."/>
            <person name="Warner M.H."/>
            <person name="Garlena R.A."/>
            <person name="Russell D.A."/>
            <person name="Pope W.H."/>
            <person name="Jacobs-Sera D."/>
            <person name="Hatfull G.F."/>
        </authorList>
    </citation>
    <scope>NUCLEOTIDE SEQUENCE [LARGE SCALE GENOMIC DNA]</scope>
</reference>